<dbReference type="GO" id="GO:0000976">
    <property type="term" value="F:transcription cis-regulatory region binding"/>
    <property type="evidence" value="ECO:0007669"/>
    <property type="project" value="TreeGrafter"/>
</dbReference>
<dbReference type="AlphaFoldDB" id="A0A0P9K2Y5"/>
<dbReference type="InterPro" id="IPR050109">
    <property type="entry name" value="HTH-type_TetR-like_transc_reg"/>
</dbReference>
<gene>
    <name evidence="4" type="ORF">ALO91_101888</name>
</gene>
<dbReference type="EMBL" id="LJPM01000163">
    <property type="protein sequence ID" value="KPW23053.1"/>
    <property type="molecule type" value="Genomic_DNA"/>
</dbReference>
<feature type="domain" description="HTH tetR-type" evidence="3">
    <location>
        <begin position="20"/>
        <end position="80"/>
    </location>
</feature>
<name>A0A0P9K2Y5_PSESX</name>
<dbReference type="Pfam" id="PF00440">
    <property type="entry name" value="TetR_N"/>
    <property type="match status" value="1"/>
</dbReference>
<evidence type="ECO:0000256" key="2">
    <source>
        <dbReference type="PROSITE-ProRule" id="PRU00335"/>
    </source>
</evidence>
<dbReference type="InterPro" id="IPR001647">
    <property type="entry name" value="HTH_TetR"/>
</dbReference>
<proteinExistence type="predicted"/>
<dbReference type="Proteomes" id="UP000050297">
    <property type="component" value="Unassembled WGS sequence"/>
</dbReference>
<evidence type="ECO:0000313" key="5">
    <source>
        <dbReference type="Proteomes" id="UP000050297"/>
    </source>
</evidence>
<organism evidence="4 5">
    <name type="scientific">Pseudomonas syringae pv. aceris</name>
    <dbReference type="NCBI Taxonomy" id="199198"/>
    <lineage>
        <taxon>Bacteria</taxon>
        <taxon>Pseudomonadati</taxon>
        <taxon>Pseudomonadota</taxon>
        <taxon>Gammaproteobacteria</taxon>
        <taxon>Pseudomonadales</taxon>
        <taxon>Pseudomonadaceae</taxon>
        <taxon>Pseudomonas</taxon>
        <taxon>Pseudomonas syringae</taxon>
    </lineage>
</organism>
<accession>A0A0P9K2Y5</accession>
<evidence type="ECO:0000259" key="3">
    <source>
        <dbReference type="PROSITE" id="PS50977"/>
    </source>
</evidence>
<dbReference type="InterPro" id="IPR009057">
    <property type="entry name" value="Homeodomain-like_sf"/>
</dbReference>
<comment type="caution">
    <text evidence="4">The sequence shown here is derived from an EMBL/GenBank/DDBJ whole genome shotgun (WGS) entry which is preliminary data.</text>
</comment>
<evidence type="ECO:0000256" key="1">
    <source>
        <dbReference type="ARBA" id="ARBA00023125"/>
    </source>
</evidence>
<evidence type="ECO:0000313" key="4">
    <source>
        <dbReference type="EMBL" id="KPW23053.1"/>
    </source>
</evidence>
<sequence length="209" mass="22779">MSTSNRNQADPTRRQRMIREDRLRQLLDVAWRLVGERGSDALTLGRLAEQAGVTKPVVYDHFATRAALFAALYEDFDQRQTARMDIAIAASEATLDGVANVVASSYVDCVLLQGHEIAGVIAVLSSTPELEKIKREYEAKFLIKCRTWFSPFLKAGELGLSSLHAIVGCAESLSAAAAREEISSDDAKKELMAVIVAVVQKAGRGGLEK</sequence>
<protein>
    <submittedName>
        <fullName evidence="4">Transcriptional regulator, TetR family</fullName>
    </submittedName>
</protein>
<dbReference type="PATRIC" id="fig|199198.5.peg.6222"/>
<keyword evidence="1 2" id="KW-0238">DNA-binding</keyword>
<dbReference type="PRINTS" id="PR00455">
    <property type="entry name" value="HTHTETR"/>
</dbReference>
<dbReference type="SUPFAM" id="SSF46689">
    <property type="entry name" value="Homeodomain-like"/>
    <property type="match status" value="1"/>
</dbReference>
<dbReference type="GO" id="GO:0003700">
    <property type="term" value="F:DNA-binding transcription factor activity"/>
    <property type="evidence" value="ECO:0007669"/>
    <property type="project" value="TreeGrafter"/>
</dbReference>
<dbReference type="PROSITE" id="PS50977">
    <property type="entry name" value="HTH_TETR_2"/>
    <property type="match status" value="1"/>
</dbReference>
<reference evidence="4 5" key="1">
    <citation type="submission" date="2015-09" db="EMBL/GenBank/DDBJ databases">
        <title>Genome announcement of multiple Pseudomonas syringae strains.</title>
        <authorList>
            <person name="Thakur S."/>
            <person name="Wang P.W."/>
            <person name="Gong Y."/>
            <person name="Weir B.S."/>
            <person name="Guttman D.S."/>
        </authorList>
    </citation>
    <scope>NUCLEOTIDE SEQUENCE [LARGE SCALE GENOMIC DNA]</scope>
    <source>
        <strain evidence="4 5">ICMP2802</strain>
    </source>
</reference>
<dbReference type="Gene3D" id="1.10.357.10">
    <property type="entry name" value="Tetracycline Repressor, domain 2"/>
    <property type="match status" value="1"/>
</dbReference>
<dbReference type="PANTHER" id="PTHR30055">
    <property type="entry name" value="HTH-TYPE TRANSCRIPTIONAL REGULATOR RUTR"/>
    <property type="match status" value="1"/>
</dbReference>
<feature type="DNA-binding region" description="H-T-H motif" evidence="2">
    <location>
        <begin position="43"/>
        <end position="62"/>
    </location>
</feature>
<dbReference type="PANTHER" id="PTHR30055:SF223">
    <property type="entry name" value="HTH-TYPE TRANSCRIPTIONAL REGULATOR UIDR"/>
    <property type="match status" value="1"/>
</dbReference>